<evidence type="ECO:0000256" key="1">
    <source>
        <dbReference type="SAM" id="Phobius"/>
    </source>
</evidence>
<reference evidence="2 3" key="1">
    <citation type="submission" date="2024-05" db="EMBL/GenBank/DDBJ databases">
        <authorList>
            <person name="Duchaud E."/>
        </authorList>
    </citation>
    <scope>NUCLEOTIDE SEQUENCE [LARGE SCALE GENOMIC DNA]</scope>
    <source>
        <strain evidence="2">Ena-SAMPLE-TAB-13-05-2024-13:56:06:370-140305</strain>
    </source>
</reference>
<comment type="caution">
    <text evidence="2">The sequence shown here is derived from an EMBL/GenBank/DDBJ whole genome shotgun (WGS) entry which is preliminary data.</text>
</comment>
<protein>
    <submittedName>
        <fullName evidence="2">Uncharacterized protein</fullName>
    </submittedName>
</protein>
<sequence>MLGLVLLYFIGKKFYELAEEYNKHKWGIAILGVATYYTSAFIFGMLLGVFFMLIESNFLETANDLLLGLIAAPFGILGCYLVYTGLERNWKKNKPMNDGSLIDQIGES</sequence>
<gene>
    <name evidence="2" type="ORF">T190115A13A_170039</name>
</gene>
<feature type="transmembrane region" description="Helical" evidence="1">
    <location>
        <begin position="28"/>
        <end position="53"/>
    </location>
</feature>
<keyword evidence="1" id="KW-0812">Transmembrane</keyword>
<keyword evidence="3" id="KW-1185">Reference proteome</keyword>
<keyword evidence="1" id="KW-0472">Membrane</keyword>
<evidence type="ECO:0000313" key="2">
    <source>
        <dbReference type="EMBL" id="CAL2105616.1"/>
    </source>
</evidence>
<proteinExistence type="predicted"/>
<organism evidence="2 3">
    <name type="scientific">Tenacibaculum vairaonense</name>
    <dbReference type="NCBI Taxonomy" id="3137860"/>
    <lineage>
        <taxon>Bacteria</taxon>
        <taxon>Pseudomonadati</taxon>
        <taxon>Bacteroidota</taxon>
        <taxon>Flavobacteriia</taxon>
        <taxon>Flavobacteriales</taxon>
        <taxon>Flavobacteriaceae</taxon>
        <taxon>Tenacibaculum</taxon>
    </lineage>
</organism>
<accession>A0ABM9PJ07</accession>
<dbReference type="EMBL" id="CAXJRC010000008">
    <property type="protein sequence ID" value="CAL2105616.1"/>
    <property type="molecule type" value="Genomic_DNA"/>
</dbReference>
<name>A0ABM9PJ07_9FLAO</name>
<dbReference type="Proteomes" id="UP001497602">
    <property type="component" value="Unassembled WGS sequence"/>
</dbReference>
<feature type="transmembrane region" description="Helical" evidence="1">
    <location>
        <begin position="65"/>
        <end position="86"/>
    </location>
</feature>
<evidence type="ECO:0000313" key="3">
    <source>
        <dbReference type="Proteomes" id="UP001497602"/>
    </source>
</evidence>
<dbReference type="RefSeq" id="WP_348737421.1">
    <property type="nucleotide sequence ID" value="NZ_CAXJRC010000008.1"/>
</dbReference>
<keyword evidence="1" id="KW-1133">Transmembrane helix</keyword>